<name>A0A0C1HCX2_9BACT</name>
<feature type="active site" evidence="3">
    <location>
        <position position="125"/>
    </location>
</feature>
<protein>
    <recommendedName>
        <fullName evidence="5">Pseudouridine synthase</fullName>
        <ecNumber evidence="5">5.4.99.-</ecNumber>
    </recommendedName>
</protein>
<dbReference type="CDD" id="cd00165">
    <property type="entry name" value="S4"/>
    <property type="match status" value="1"/>
</dbReference>
<dbReference type="InterPro" id="IPR006145">
    <property type="entry name" value="PsdUridine_synth_RsuA/RluA"/>
</dbReference>
<dbReference type="SUPFAM" id="SSF55120">
    <property type="entry name" value="Pseudouridine synthase"/>
    <property type="match status" value="1"/>
</dbReference>
<evidence type="ECO:0000313" key="7">
    <source>
        <dbReference type="EMBL" id="KIC72608.1"/>
    </source>
</evidence>
<dbReference type="PANTHER" id="PTHR21600:SF87">
    <property type="entry name" value="RNA PSEUDOURIDYLATE SYNTHASE DOMAIN-CONTAINING PROTEIN 1"/>
    <property type="match status" value="1"/>
</dbReference>
<dbReference type="Gene3D" id="3.30.2350.10">
    <property type="entry name" value="Pseudouridine synthase"/>
    <property type="match status" value="1"/>
</dbReference>
<dbReference type="GO" id="GO:0140098">
    <property type="term" value="F:catalytic activity, acting on RNA"/>
    <property type="evidence" value="ECO:0007669"/>
    <property type="project" value="UniProtKB-ARBA"/>
</dbReference>
<dbReference type="Proteomes" id="UP000031465">
    <property type="component" value="Unassembled WGS sequence"/>
</dbReference>
<evidence type="ECO:0000256" key="3">
    <source>
        <dbReference type="PIRSR" id="PIRSR606225-1"/>
    </source>
</evidence>
<dbReference type="InterPro" id="IPR050188">
    <property type="entry name" value="RluA_PseudoU_synthase"/>
</dbReference>
<dbReference type="PANTHER" id="PTHR21600">
    <property type="entry name" value="MITOCHONDRIAL RNA PSEUDOURIDINE SYNTHASE"/>
    <property type="match status" value="1"/>
</dbReference>
<dbReference type="InterPro" id="IPR006225">
    <property type="entry name" value="PsdUridine_synth_RluC/D"/>
</dbReference>
<keyword evidence="4" id="KW-0694">RNA-binding</keyword>
<gene>
    <name evidence="7" type="primary">ylyB_2</name>
    <name evidence="7" type="ORF">DB44_CE00070</name>
</gene>
<dbReference type="NCBIfam" id="TIGR00005">
    <property type="entry name" value="rluA_subfam"/>
    <property type="match status" value="1"/>
</dbReference>
<dbReference type="Gene3D" id="3.10.290.10">
    <property type="entry name" value="RNA-binding S4 domain"/>
    <property type="match status" value="1"/>
</dbReference>
<accession>A0A0C1HCX2</accession>
<evidence type="ECO:0000313" key="8">
    <source>
        <dbReference type="Proteomes" id="UP000031465"/>
    </source>
</evidence>
<dbReference type="PROSITE" id="PS50889">
    <property type="entry name" value="S4"/>
    <property type="match status" value="1"/>
</dbReference>
<comment type="caution">
    <text evidence="7">The sequence shown here is derived from an EMBL/GenBank/DDBJ whole genome shotgun (WGS) entry which is preliminary data.</text>
</comment>
<comment type="function">
    <text evidence="5">Responsible for synthesis of pseudouridine from uracil.</text>
</comment>
<dbReference type="EC" id="5.4.99.-" evidence="5"/>
<sequence length="298" mass="34098">MPNALDWVVSNEESGSKLVSFLSKQLSPHYSSRQLKRMIEQNDCQVNGRIERFASTFLGTGDRVSLNLKNPQQNFNRQLEQSRILYEDEDLFIYDKPAEMNCDEQGIIALLKPSFPSIQLIHRLDRQTTGVLALAKNKTTFEALVNQFKQLQVSKSYQAIVDGILRPSKGHIENYLGKKHVYQGQTIWGEVPSFQGLYASTYWNCLEIGKKASLVRCFPKTGRTHQIRVHLAGLGHPILGDYQYGKKFTCLHNPPRYLLHAEEMGFIHPRTKQKLIVQAILPEDFLDAYKKLFEGKTA</sequence>
<dbReference type="GO" id="GO:0003723">
    <property type="term" value="F:RNA binding"/>
    <property type="evidence" value="ECO:0007669"/>
    <property type="project" value="UniProtKB-KW"/>
</dbReference>
<evidence type="ECO:0000259" key="6">
    <source>
        <dbReference type="Pfam" id="PF00849"/>
    </source>
</evidence>
<dbReference type="GO" id="GO:0000455">
    <property type="term" value="P:enzyme-directed rRNA pseudouridine synthesis"/>
    <property type="evidence" value="ECO:0007669"/>
    <property type="project" value="TreeGrafter"/>
</dbReference>
<evidence type="ECO:0000256" key="1">
    <source>
        <dbReference type="ARBA" id="ARBA00010876"/>
    </source>
</evidence>
<evidence type="ECO:0000256" key="2">
    <source>
        <dbReference type="ARBA" id="ARBA00023235"/>
    </source>
</evidence>
<dbReference type="PATRIC" id="fig|362787.3.peg.786"/>
<dbReference type="RefSeq" id="WP_039357534.1">
    <property type="nucleotide sequence ID" value="NZ_JSAN01000051.1"/>
</dbReference>
<comment type="similarity">
    <text evidence="1 5">Belongs to the pseudouridine synthase RluA family.</text>
</comment>
<dbReference type="InterPro" id="IPR036986">
    <property type="entry name" value="S4_RNA-bd_sf"/>
</dbReference>
<dbReference type="InterPro" id="IPR020103">
    <property type="entry name" value="PsdUridine_synth_cat_dom_sf"/>
</dbReference>
<feature type="domain" description="Pseudouridine synthase RsuA/RluA-like" evidence="6">
    <location>
        <begin position="91"/>
        <end position="232"/>
    </location>
</feature>
<dbReference type="Pfam" id="PF00849">
    <property type="entry name" value="PseudoU_synth_2"/>
    <property type="match status" value="1"/>
</dbReference>
<reference evidence="7 8" key="1">
    <citation type="journal article" date="2014" name="Mol. Biol. Evol.">
        <title>Massive expansion of Ubiquitination-related gene families within the Chlamydiae.</title>
        <authorList>
            <person name="Domman D."/>
            <person name="Collingro A."/>
            <person name="Lagkouvardos I."/>
            <person name="Gehre L."/>
            <person name="Weinmaier T."/>
            <person name="Rattei T."/>
            <person name="Subtil A."/>
            <person name="Horn M."/>
        </authorList>
    </citation>
    <scope>NUCLEOTIDE SEQUENCE [LARGE SCALE GENOMIC DNA]</scope>
    <source>
        <strain evidence="7 8">EI2</strain>
    </source>
</reference>
<proteinExistence type="inferred from homology"/>
<keyword evidence="2 5" id="KW-0413">Isomerase</keyword>
<organism evidence="7 8">
    <name type="scientific">Candidatus Protochlamydia amoebophila</name>
    <dbReference type="NCBI Taxonomy" id="362787"/>
    <lineage>
        <taxon>Bacteria</taxon>
        <taxon>Pseudomonadati</taxon>
        <taxon>Chlamydiota</taxon>
        <taxon>Chlamydiia</taxon>
        <taxon>Parachlamydiales</taxon>
        <taxon>Parachlamydiaceae</taxon>
        <taxon>Candidatus Protochlamydia</taxon>
    </lineage>
</organism>
<dbReference type="EMBL" id="JSAN01000051">
    <property type="protein sequence ID" value="KIC72608.1"/>
    <property type="molecule type" value="Genomic_DNA"/>
</dbReference>
<evidence type="ECO:0000256" key="5">
    <source>
        <dbReference type="RuleBase" id="RU362028"/>
    </source>
</evidence>
<evidence type="ECO:0000256" key="4">
    <source>
        <dbReference type="PROSITE-ProRule" id="PRU00182"/>
    </source>
</evidence>
<dbReference type="AlphaFoldDB" id="A0A0C1HCX2"/>
<dbReference type="CDD" id="cd02869">
    <property type="entry name" value="PseudoU_synth_RluA_like"/>
    <property type="match status" value="1"/>
</dbReference>
<dbReference type="GO" id="GO:0009982">
    <property type="term" value="F:pseudouridine synthase activity"/>
    <property type="evidence" value="ECO:0007669"/>
    <property type="project" value="InterPro"/>
</dbReference>
<comment type="catalytic activity">
    <reaction evidence="5">
        <text>a uridine in RNA = a pseudouridine in RNA</text>
        <dbReference type="Rhea" id="RHEA:48348"/>
        <dbReference type="Rhea" id="RHEA-COMP:12068"/>
        <dbReference type="Rhea" id="RHEA-COMP:12069"/>
        <dbReference type="ChEBI" id="CHEBI:65314"/>
        <dbReference type="ChEBI" id="CHEBI:65315"/>
    </reaction>
</comment>